<dbReference type="GO" id="GO:0003677">
    <property type="term" value="F:DNA binding"/>
    <property type="evidence" value="ECO:0007669"/>
    <property type="project" value="UniProtKB-KW"/>
</dbReference>
<keyword evidence="2" id="KW-0805">Transcription regulation</keyword>
<dbReference type="InterPro" id="IPR044660">
    <property type="entry name" value="IBH1-like"/>
</dbReference>
<evidence type="ECO:0000313" key="6">
    <source>
        <dbReference type="Proteomes" id="UP000325081"/>
    </source>
</evidence>
<dbReference type="AlphaFoldDB" id="A0A5A7QC81"/>
<protein>
    <submittedName>
        <fullName evidence="5">Basic helix-loop-helix (BHLH) DNA-bindingsuperfamily protein</fullName>
    </submittedName>
</protein>
<evidence type="ECO:0000313" key="5">
    <source>
        <dbReference type="EMBL" id="GER42810.1"/>
    </source>
</evidence>
<comment type="subcellular location">
    <subcellularLocation>
        <location evidence="1">Nucleus</location>
    </subcellularLocation>
</comment>
<name>A0A5A7QC81_STRAF</name>
<dbReference type="CDD" id="cd11444">
    <property type="entry name" value="bHLH_AtIBH1_like"/>
    <property type="match status" value="1"/>
</dbReference>
<dbReference type="PANTHER" id="PTHR33124">
    <property type="entry name" value="TRANSCRIPTION FACTOR IBH1-LIKE 1"/>
    <property type="match status" value="1"/>
</dbReference>
<keyword evidence="5" id="KW-0238">DNA-binding</keyword>
<proteinExistence type="predicted"/>
<accession>A0A5A7QC81</accession>
<dbReference type="EMBL" id="BKCP01006449">
    <property type="protein sequence ID" value="GER42810.1"/>
    <property type="molecule type" value="Genomic_DNA"/>
</dbReference>
<keyword evidence="6" id="KW-1185">Reference proteome</keyword>
<keyword evidence="4" id="KW-0539">Nucleus</keyword>
<dbReference type="Proteomes" id="UP000325081">
    <property type="component" value="Unassembled WGS sequence"/>
</dbReference>
<gene>
    <name evidence="5" type="ORF">STAS_19608</name>
</gene>
<dbReference type="InterPro" id="IPR044549">
    <property type="entry name" value="bHLH_AtIBH1-like"/>
</dbReference>
<reference evidence="6" key="1">
    <citation type="journal article" date="2019" name="Curr. Biol.">
        <title>Genome Sequence of Striga asiatica Provides Insight into the Evolution of Plant Parasitism.</title>
        <authorList>
            <person name="Yoshida S."/>
            <person name="Kim S."/>
            <person name="Wafula E.K."/>
            <person name="Tanskanen J."/>
            <person name="Kim Y.M."/>
            <person name="Honaas L."/>
            <person name="Yang Z."/>
            <person name="Spallek T."/>
            <person name="Conn C.E."/>
            <person name="Ichihashi Y."/>
            <person name="Cheong K."/>
            <person name="Cui S."/>
            <person name="Der J.P."/>
            <person name="Gundlach H."/>
            <person name="Jiao Y."/>
            <person name="Hori C."/>
            <person name="Ishida J.K."/>
            <person name="Kasahara H."/>
            <person name="Kiba T."/>
            <person name="Kim M.S."/>
            <person name="Koo N."/>
            <person name="Laohavisit A."/>
            <person name="Lee Y.H."/>
            <person name="Lumba S."/>
            <person name="McCourt P."/>
            <person name="Mortimer J.C."/>
            <person name="Mutuku J.M."/>
            <person name="Nomura T."/>
            <person name="Sasaki-Sekimoto Y."/>
            <person name="Seto Y."/>
            <person name="Wang Y."/>
            <person name="Wakatake T."/>
            <person name="Sakakibara H."/>
            <person name="Demura T."/>
            <person name="Yamaguchi S."/>
            <person name="Yoneyama K."/>
            <person name="Manabe R.I."/>
            <person name="Nelson D.C."/>
            <person name="Schulman A.H."/>
            <person name="Timko M.P."/>
            <person name="dePamphilis C.W."/>
            <person name="Choi D."/>
            <person name="Shirasu K."/>
        </authorList>
    </citation>
    <scope>NUCLEOTIDE SEQUENCE [LARGE SCALE GENOMIC DNA]</scope>
    <source>
        <strain evidence="6">cv. UVA1</strain>
    </source>
</reference>
<sequence length="120" mass="13801">MATGNSRLALVAAAKESSDFSSNFWRNLSLEFRSMRDCSRVRYRSVSMRRKARLDRRVIGLRNPVERKVRILKKLVPNCESSDIGVEELFRETADYIMALEMRVKVMQIMVNVITGAGDE</sequence>
<dbReference type="PANTHER" id="PTHR33124:SF39">
    <property type="entry name" value="TRANSCRIPTION FACTOR UPBEAT1"/>
    <property type="match status" value="1"/>
</dbReference>
<organism evidence="5 6">
    <name type="scientific">Striga asiatica</name>
    <name type="common">Asiatic witchweed</name>
    <name type="synonym">Buchnera asiatica</name>
    <dbReference type="NCBI Taxonomy" id="4170"/>
    <lineage>
        <taxon>Eukaryota</taxon>
        <taxon>Viridiplantae</taxon>
        <taxon>Streptophyta</taxon>
        <taxon>Embryophyta</taxon>
        <taxon>Tracheophyta</taxon>
        <taxon>Spermatophyta</taxon>
        <taxon>Magnoliopsida</taxon>
        <taxon>eudicotyledons</taxon>
        <taxon>Gunneridae</taxon>
        <taxon>Pentapetalae</taxon>
        <taxon>asterids</taxon>
        <taxon>lamiids</taxon>
        <taxon>Lamiales</taxon>
        <taxon>Orobanchaceae</taxon>
        <taxon>Buchnereae</taxon>
        <taxon>Striga</taxon>
    </lineage>
</organism>
<evidence type="ECO:0000256" key="4">
    <source>
        <dbReference type="ARBA" id="ARBA00023242"/>
    </source>
</evidence>
<dbReference type="OrthoDB" id="1935502at2759"/>
<keyword evidence="3" id="KW-0804">Transcription</keyword>
<evidence type="ECO:0000256" key="1">
    <source>
        <dbReference type="ARBA" id="ARBA00004123"/>
    </source>
</evidence>
<evidence type="ECO:0000256" key="2">
    <source>
        <dbReference type="ARBA" id="ARBA00023015"/>
    </source>
</evidence>
<dbReference type="GO" id="GO:0006355">
    <property type="term" value="P:regulation of DNA-templated transcription"/>
    <property type="evidence" value="ECO:0007669"/>
    <property type="project" value="InterPro"/>
</dbReference>
<comment type="caution">
    <text evidence="5">The sequence shown here is derived from an EMBL/GenBank/DDBJ whole genome shotgun (WGS) entry which is preliminary data.</text>
</comment>
<evidence type="ECO:0000256" key="3">
    <source>
        <dbReference type="ARBA" id="ARBA00023163"/>
    </source>
</evidence>
<dbReference type="GO" id="GO:0005634">
    <property type="term" value="C:nucleus"/>
    <property type="evidence" value="ECO:0007669"/>
    <property type="project" value="UniProtKB-SubCell"/>
</dbReference>